<reference evidence="1 2" key="1">
    <citation type="submission" date="2020-08" db="EMBL/GenBank/DDBJ databases">
        <title>Genomic Encyclopedia of Type Strains, Phase IV (KMG-IV): sequencing the most valuable type-strain genomes for metagenomic binning, comparative biology and taxonomic classification.</title>
        <authorList>
            <person name="Goeker M."/>
        </authorList>
    </citation>
    <scope>NUCLEOTIDE SEQUENCE [LARGE SCALE GENOMIC DNA]</scope>
    <source>
        <strain evidence="1 2">DSM 4491</strain>
    </source>
</reference>
<dbReference type="EMBL" id="JACHIE010000046">
    <property type="protein sequence ID" value="MBB6458832.1"/>
    <property type="molecule type" value="Genomic_DNA"/>
</dbReference>
<accession>A0A841QLI2</accession>
<evidence type="ECO:0000313" key="1">
    <source>
        <dbReference type="EMBL" id="MBB6458832.1"/>
    </source>
</evidence>
<dbReference type="RefSeq" id="WP_166117213.1">
    <property type="nucleotide sequence ID" value="NZ_BAABDB010000038.1"/>
</dbReference>
<keyword evidence="2" id="KW-1185">Reference proteome</keyword>
<gene>
    <name evidence="1" type="ORF">HNR55_003453</name>
</gene>
<evidence type="ECO:0000313" key="2">
    <source>
        <dbReference type="Proteomes" id="UP000578000"/>
    </source>
</evidence>
<comment type="caution">
    <text evidence="1">The sequence shown here is derived from an EMBL/GenBank/DDBJ whole genome shotgun (WGS) entry which is preliminary data.</text>
</comment>
<dbReference type="AlphaFoldDB" id="A0A841QLI2"/>
<proteinExistence type="predicted"/>
<sequence>MKYLVIDNDFFQNLVKSLGYTGNISGLSDLQKESMVAEVESTLTAIKDSYEADEIIGTYKIPPFLMEF</sequence>
<protein>
    <submittedName>
        <fullName evidence="1">Uncharacterized protein</fullName>
    </submittedName>
</protein>
<dbReference type="Proteomes" id="UP000578000">
    <property type="component" value="Unassembled WGS sequence"/>
</dbReference>
<organism evidence="1 2">
    <name type="scientific">Acetobacter lovaniensis</name>
    <dbReference type="NCBI Taxonomy" id="104100"/>
    <lineage>
        <taxon>Bacteria</taxon>
        <taxon>Pseudomonadati</taxon>
        <taxon>Pseudomonadota</taxon>
        <taxon>Alphaproteobacteria</taxon>
        <taxon>Acetobacterales</taxon>
        <taxon>Acetobacteraceae</taxon>
        <taxon>Acetobacter</taxon>
    </lineage>
</organism>
<name>A0A841QLI2_9PROT</name>